<feature type="region of interest" description="Disordered" evidence="1">
    <location>
        <begin position="37"/>
        <end position="59"/>
    </location>
</feature>
<reference evidence="2 3" key="1">
    <citation type="submission" date="2023-03" db="EMBL/GenBank/DDBJ databases">
        <title>Complete genome sequences of several Auritidibacter ignavus strains isolated from ear infections.</title>
        <authorList>
            <person name="Baehr T."/>
            <person name="Baumhoegger A.M."/>
        </authorList>
    </citation>
    <scope>NUCLEOTIDE SEQUENCE [LARGE SCALE GENOMIC DNA]</scope>
    <source>
        <strain evidence="2 3">BABAE-6</strain>
    </source>
</reference>
<name>A0AAJ6DBV0_9MICC</name>
<gene>
    <name evidence="2" type="ORF">QDX21_07075</name>
</gene>
<evidence type="ECO:0000313" key="2">
    <source>
        <dbReference type="EMBL" id="WGH92097.1"/>
    </source>
</evidence>
<dbReference type="EMBL" id="CP122566">
    <property type="protein sequence ID" value="WGH92097.1"/>
    <property type="molecule type" value="Genomic_DNA"/>
</dbReference>
<dbReference type="AlphaFoldDB" id="A0AAJ6DBV0"/>
<accession>A0AAJ6DBV0</accession>
<sequence>MGVARLTFMVRDVLTQEPKMFRPGDDVPDNIASTVTAPGAVENTATKKSSIDEGSEVPSKSWSVSRIREYAMSHGITLGQATKKNDLLSIIEIHNRNE</sequence>
<proteinExistence type="predicted"/>
<evidence type="ECO:0000313" key="3">
    <source>
        <dbReference type="Proteomes" id="UP001224674"/>
    </source>
</evidence>
<dbReference type="RefSeq" id="WP_279674342.1">
    <property type="nucleotide sequence ID" value="NZ_CP122566.1"/>
</dbReference>
<protein>
    <submittedName>
        <fullName evidence="2">Uncharacterized protein</fullName>
    </submittedName>
</protein>
<keyword evidence="3" id="KW-1185">Reference proteome</keyword>
<dbReference type="Proteomes" id="UP001224674">
    <property type="component" value="Chromosome"/>
</dbReference>
<evidence type="ECO:0000256" key="1">
    <source>
        <dbReference type="SAM" id="MobiDB-lite"/>
    </source>
</evidence>
<organism evidence="2 3">
    <name type="scientific">Auritidibacter ignavus</name>
    <dbReference type="NCBI Taxonomy" id="678932"/>
    <lineage>
        <taxon>Bacteria</taxon>
        <taxon>Bacillati</taxon>
        <taxon>Actinomycetota</taxon>
        <taxon>Actinomycetes</taxon>
        <taxon>Micrococcales</taxon>
        <taxon>Micrococcaceae</taxon>
        <taxon>Auritidibacter</taxon>
    </lineage>
</organism>